<evidence type="ECO:0000313" key="6">
    <source>
        <dbReference type="EMBL" id="CUF45921.1"/>
    </source>
</evidence>
<evidence type="ECO:0000256" key="3">
    <source>
        <dbReference type="ARBA" id="ARBA00022927"/>
    </source>
</evidence>
<dbReference type="EMBL" id="CYKH01000330">
    <property type="protein sequence ID" value="CUF45921.1"/>
    <property type="molecule type" value="Genomic_DNA"/>
</dbReference>
<dbReference type="GO" id="GO:0012505">
    <property type="term" value="C:endomembrane system"/>
    <property type="evidence" value="ECO:0007669"/>
    <property type="project" value="UniProtKB-SubCell"/>
</dbReference>
<dbReference type="InterPro" id="IPR002553">
    <property type="entry name" value="Clathrin/coatomer_adapt-like_N"/>
</dbReference>
<dbReference type="AlphaFoldDB" id="A0A0S4IX29"/>
<keyword evidence="7" id="KW-1185">Reference proteome</keyword>
<dbReference type="VEuPathDB" id="TriTrypDB:BSAL_62685"/>
<gene>
    <name evidence="6" type="ORF">BSAL_62685</name>
</gene>
<dbReference type="InterPro" id="IPR016024">
    <property type="entry name" value="ARM-type_fold"/>
</dbReference>
<dbReference type="OMA" id="HEGHELM"/>
<dbReference type="GO" id="GO:0016192">
    <property type="term" value="P:vesicle-mediated transport"/>
    <property type="evidence" value="ECO:0007669"/>
    <property type="project" value="InterPro"/>
</dbReference>
<accession>A0A0S4IX29</accession>
<dbReference type="InterPro" id="IPR050840">
    <property type="entry name" value="Adaptor_Complx_Large_Subunit"/>
</dbReference>
<dbReference type="PANTHER" id="PTHR22780">
    <property type="entry name" value="ADAPTIN, ALPHA/GAMMA/EPSILON"/>
    <property type="match status" value="1"/>
</dbReference>
<dbReference type="SUPFAM" id="SSF48371">
    <property type="entry name" value="ARM repeat"/>
    <property type="match status" value="1"/>
</dbReference>
<evidence type="ECO:0000256" key="1">
    <source>
        <dbReference type="ARBA" id="ARBA00004308"/>
    </source>
</evidence>
<keyword evidence="4" id="KW-0472">Membrane</keyword>
<comment type="subcellular location">
    <subcellularLocation>
        <location evidence="1">Endomembrane system</location>
    </subcellularLocation>
</comment>
<keyword evidence="2" id="KW-0813">Transport</keyword>
<dbReference type="OrthoDB" id="28053at2759"/>
<sequence length="179" mass="19995">MDMRGLAHFIRDIRKVTANKDAEQQRIDEELGKIRSKFKDSNGLSTYDRRKYVCKLMFVSMLGYSVTFGHMEGVQLLAMSGPAEKLIGYLSLTVFLHEGHELMTLTNHVVTMDLLSGKDLNTTLALTAVANVGGRDYCETMGEHVRNLILKTGNVQLRKKGLLPQEGIVDVLANLEEVP</sequence>
<name>A0A0S4IX29_BODSA</name>
<reference evidence="7" key="1">
    <citation type="submission" date="2015-09" db="EMBL/GenBank/DDBJ databases">
        <authorList>
            <consortium name="Pathogen Informatics"/>
        </authorList>
    </citation>
    <scope>NUCLEOTIDE SEQUENCE [LARGE SCALE GENOMIC DNA]</scope>
    <source>
        <strain evidence="7">Lake Konstanz</strain>
    </source>
</reference>
<dbReference type="Pfam" id="PF01602">
    <property type="entry name" value="Adaptin_N"/>
    <property type="match status" value="1"/>
</dbReference>
<evidence type="ECO:0000313" key="7">
    <source>
        <dbReference type="Proteomes" id="UP000051952"/>
    </source>
</evidence>
<feature type="domain" description="Clathrin/coatomer adaptor adaptin-like N-terminal" evidence="5">
    <location>
        <begin position="23"/>
        <end position="162"/>
    </location>
</feature>
<organism evidence="6 7">
    <name type="scientific">Bodo saltans</name>
    <name type="common">Flagellated protozoan</name>
    <dbReference type="NCBI Taxonomy" id="75058"/>
    <lineage>
        <taxon>Eukaryota</taxon>
        <taxon>Discoba</taxon>
        <taxon>Euglenozoa</taxon>
        <taxon>Kinetoplastea</taxon>
        <taxon>Metakinetoplastina</taxon>
        <taxon>Eubodonida</taxon>
        <taxon>Bodonidae</taxon>
        <taxon>Bodo</taxon>
    </lineage>
</organism>
<protein>
    <submittedName>
        <fullName evidence="6">Alpha adaptin, putative</fullName>
    </submittedName>
</protein>
<dbReference type="InterPro" id="IPR011989">
    <property type="entry name" value="ARM-like"/>
</dbReference>
<evidence type="ECO:0000256" key="4">
    <source>
        <dbReference type="ARBA" id="ARBA00023136"/>
    </source>
</evidence>
<evidence type="ECO:0000259" key="5">
    <source>
        <dbReference type="Pfam" id="PF01602"/>
    </source>
</evidence>
<evidence type="ECO:0000256" key="2">
    <source>
        <dbReference type="ARBA" id="ARBA00022448"/>
    </source>
</evidence>
<dbReference type="GO" id="GO:0030117">
    <property type="term" value="C:membrane coat"/>
    <property type="evidence" value="ECO:0007669"/>
    <property type="project" value="InterPro"/>
</dbReference>
<proteinExistence type="predicted"/>
<dbReference type="GO" id="GO:0006886">
    <property type="term" value="P:intracellular protein transport"/>
    <property type="evidence" value="ECO:0007669"/>
    <property type="project" value="InterPro"/>
</dbReference>
<dbReference type="Gene3D" id="1.25.10.10">
    <property type="entry name" value="Leucine-rich Repeat Variant"/>
    <property type="match status" value="1"/>
</dbReference>
<dbReference type="Proteomes" id="UP000051952">
    <property type="component" value="Unassembled WGS sequence"/>
</dbReference>
<keyword evidence="3" id="KW-0653">Protein transport</keyword>